<dbReference type="GO" id="GO:0016020">
    <property type="term" value="C:membrane"/>
    <property type="evidence" value="ECO:0007669"/>
    <property type="project" value="UniProtKB-SubCell"/>
</dbReference>
<dbReference type="InterPro" id="IPR011701">
    <property type="entry name" value="MFS"/>
</dbReference>
<evidence type="ECO:0000256" key="3">
    <source>
        <dbReference type="ARBA" id="ARBA00022692"/>
    </source>
</evidence>
<evidence type="ECO:0000256" key="1">
    <source>
        <dbReference type="ARBA" id="ARBA00004141"/>
    </source>
</evidence>
<feature type="transmembrane region" description="Helical" evidence="6">
    <location>
        <begin position="49"/>
        <end position="67"/>
    </location>
</feature>
<evidence type="ECO:0000256" key="6">
    <source>
        <dbReference type="SAM" id="Phobius"/>
    </source>
</evidence>
<feature type="transmembrane region" description="Helical" evidence="6">
    <location>
        <begin position="87"/>
        <end position="107"/>
    </location>
</feature>
<dbReference type="Proteomes" id="UP000031843">
    <property type="component" value="Chromosome secondary"/>
</dbReference>
<keyword evidence="3 6" id="KW-0812">Transmembrane</keyword>
<dbReference type="SUPFAM" id="SSF103473">
    <property type="entry name" value="MFS general substrate transporter"/>
    <property type="match status" value="1"/>
</dbReference>
<reference evidence="8 9" key="1">
    <citation type="journal article" date="2015" name="Genome Announc.">
        <title>Complete Genome Sequence of Cupriavidus basilensis 4G11, Isolated from the Oak Ridge Field Research Center Site.</title>
        <authorList>
            <person name="Ray J."/>
            <person name="Waters R.J."/>
            <person name="Skerker J.M."/>
            <person name="Kuehl J.V."/>
            <person name="Price M.N."/>
            <person name="Huang J."/>
            <person name="Chakraborty R."/>
            <person name="Arkin A.P."/>
            <person name="Deutschbauer A."/>
        </authorList>
    </citation>
    <scope>NUCLEOTIDE SEQUENCE [LARGE SCALE GENOMIC DNA]</scope>
    <source>
        <strain evidence="8">4G11</strain>
    </source>
</reference>
<keyword evidence="4 6" id="KW-1133">Transmembrane helix</keyword>
<evidence type="ECO:0000256" key="4">
    <source>
        <dbReference type="ARBA" id="ARBA00022989"/>
    </source>
</evidence>
<sequence length="464" mass="51127">MINKESTETEGVGLVPITMETEMTSKVVLPQICDVPYSDESIDSTYRKISWRLIPFIFLCYVMSFLDRINIGYAQLQMKHDLGLSDAAYGLGAGIFFVGYLMFEVPSNLLLQKIGARKTLFRIMFLWGITSVCTMFVTNHFQFFIVRFLLGIFEAGFFPGVILYLTYWYPGRRRSQILALFMTGIVVAGLIAGPVSVGIMEAFNDVYGLRGWQWLFVLEGLPSTLLGIVALVYLTDRPSDARWLSPTQRAIVAHEVENELRDVETGRTTKSTEVFRDFRVYFFALSLFAAVCGGYAITFWLPLMIKGFGVTEPTQIGLYSMIPYALTGVVMVLWSRHSDRVMERRWHFALAAFAAAAGFILIPLSKDSFPLAMGALSLASAASISALPVFWAMPTAYLSGKAAASGIAFINALATLGGVLSPWLIGTIKTMTGSQDNALYAIAAVLVLGGVTVLVSVRAREAAH</sequence>
<dbReference type="FunFam" id="1.20.1250.20:FF:000018">
    <property type="entry name" value="MFS transporter permease"/>
    <property type="match status" value="1"/>
</dbReference>
<dbReference type="PANTHER" id="PTHR43791">
    <property type="entry name" value="PERMEASE-RELATED"/>
    <property type="match status" value="1"/>
</dbReference>
<keyword evidence="2" id="KW-0813">Transport</keyword>
<protein>
    <submittedName>
        <fullName evidence="8">Nitrate/nitrite transporter</fullName>
    </submittedName>
</protein>
<dbReference type="AlphaFoldDB" id="A0A0C4YNY9"/>
<evidence type="ECO:0000259" key="7">
    <source>
        <dbReference type="PROSITE" id="PS50850"/>
    </source>
</evidence>
<keyword evidence="5 6" id="KW-0472">Membrane</keyword>
<feature type="transmembrane region" description="Helical" evidence="6">
    <location>
        <begin position="280"/>
        <end position="304"/>
    </location>
</feature>
<name>A0A0C4YNY9_9BURK</name>
<evidence type="ECO:0000256" key="2">
    <source>
        <dbReference type="ARBA" id="ARBA00022448"/>
    </source>
</evidence>
<evidence type="ECO:0000256" key="5">
    <source>
        <dbReference type="ARBA" id="ARBA00023136"/>
    </source>
</evidence>
<dbReference type="KEGG" id="cbw:RR42_s0730"/>
<feature type="transmembrane region" description="Helical" evidence="6">
    <location>
        <begin position="177"/>
        <end position="200"/>
    </location>
</feature>
<feature type="transmembrane region" description="Helical" evidence="6">
    <location>
        <begin position="212"/>
        <end position="234"/>
    </location>
</feature>
<feature type="transmembrane region" description="Helical" evidence="6">
    <location>
        <begin position="316"/>
        <end position="334"/>
    </location>
</feature>
<feature type="transmembrane region" description="Helical" evidence="6">
    <location>
        <begin position="403"/>
        <end position="425"/>
    </location>
</feature>
<feature type="domain" description="Major facilitator superfamily (MFS) profile" evidence="7">
    <location>
        <begin position="53"/>
        <end position="461"/>
    </location>
</feature>
<dbReference type="InterPro" id="IPR036259">
    <property type="entry name" value="MFS_trans_sf"/>
</dbReference>
<dbReference type="RefSeq" id="WP_236702176.1">
    <property type="nucleotide sequence ID" value="NZ_CP010537.1"/>
</dbReference>
<feature type="transmembrane region" description="Helical" evidence="6">
    <location>
        <begin position="119"/>
        <end position="138"/>
    </location>
</feature>
<organism evidence="8 9">
    <name type="scientific">Cupriavidus basilensis</name>
    <dbReference type="NCBI Taxonomy" id="68895"/>
    <lineage>
        <taxon>Bacteria</taxon>
        <taxon>Pseudomonadati</taxon>
        <taxon>Pseudomonadota</taxon>
        <taxon>Betaproteobacteria</taxon>
        <taxon>Burkholderiales</taxon>
        <taxon>Burkholderiaceae</taxon>
        <taxon>Cupriavidus</taxon>
    </lineage>
</organism>
<dbReference type="InterPro" id="IPR020846">
    <property type="entry name" value="MFS_dom"/>
</dbReference>
<dbReference type="CDD" id="cd17319">
    <property type="entry name" value="MFS_ExuT_GudP_like"/>
    <property type="match status" value="1"/>
</dbReference>
<keyword evidence="9" id="KW-1185">Reference proteome</keyword>
<feature type="transmembrane region" description="Helical" evidence="6">
    <location>
        <begin position="346"/>
        <end position="365"/>
    </location>
</feature>
<proteinExistence type="predicted"/>
<feature type="transmembrane region" description="Helical" evidence="6">
    <location>
        <begin position="144"/>
        <end position="165"/>
    </location>
</feature>
<dbReference type="Pfam" id="PF07690">
    <property type="entry name" value="MFS_1"/>
    <property type="match status" value="1"/>
</dbReference>
<feature type="transmembrane region" description="Helical" evidence="6">
    <location>
        <begin position="437"/>
        <end position="457"/>
    </location>
</feature>
<dbReference type="PROSITE" id="PS50850">
    <property type="entry name" value="MFS"/>
    <property type="match status" value="1"/>
</dbReference>
<dbReference type="PANTHER" id="PTHR43791:SF36">
    <property type="entry name" value="TRANSPORTER, PUTATIVE (AFU_ORTHOLOGUE AFUA_6G08340)-RELATED"/>
    <property type="match status" value="1"/>
</dbReference>
<dbReference type="STRING" id="68895.RR42_s0730"/>
<gene>
    <name evidence="8" type="ORF">RR42_s0730</name>
</gene>
<comment type="subcellular location">
    <subcellularLocation>
        <location evidence="1">Membrane</location>
        <topology evidence="1">Multi-pass membrane protein</topology>
    </subcellularLocation>
</comment>
<feature type="transmembrane region" description="Helical" evidence="6">
    <location>
        <begin position="371"/>
        <end position="391"/>
    </location>
</feature>
<evidence type="ECO:0000313" key="8">
    <source>
        <dbReference type="EMBL" id="AJG22321.1"/>
    </source>
</evidence>
<evidence type="ECO:0000313" key="9">
    <source>
        <dbReference type="Proteomes" id="UP000031843"/>
    </source>
</evidence>
<accession>A0A0C4YNY9</accession>
<dbReference type="EMBL" id="CP010537">
    <property type="protein sequence ID" value="AJG22321.1"/>
    <property type="molecule type" value="Genomic_DNA"/>
</dbReference>
<dbReference type="Gene3D" id="1.20.1250.20">
    <property type="entry name" value="MFS general substrate transporter like domains"/>
    <property type="match status" value="2"/>
</dbReference>
<dbReference type="GO" id="GO:0022857">
    <property type="term" value="F:transmembrane transporter activity"/>
    <property type="evidence" value="ECO:0007669"/>
    <property type="project" value="InterPro"/>
</dbReference>